<keyword evidence="8" id="KW-1185">Reference proteome</keyword>
<evidence type="ECO:0000313" key="7">
    <source>
        <dbReference type="EMBL" id="MDT2602228.1"/>
    </source>
</evidence>
<dbReference type="CDD" id="cd02440">
    <property type="entry name" value="AdoMet_MTases"/>
    <property type="match status" value="1"/>
</dbReference>
<dbReference type="RefSeq" id="WP_311823494.1">
    <property type="nucleotide sequence ID" value="NZ_JARPYF010000016.1"/>
</dbReference>
<dbReference type="Proteomes" id="UP001252875">
    <property type="component" value="Unassembled WGS sequence"/>
</dbReference>
<protein>
    <submittedName>
        <fullName evidence="7">Decarboxylating cobalt-precorrin-6B (C(15))-methyltransferase</fullName>
    </submittedName>
</protein>
<evidence type="ECO:0000256" key="4">
    <source>
        <dbReference type="ARBA" id="ARBA00022679"/>
    </source>
</evidence>
<dbReference type="PANTHER" id="PTHR43182:SF1">
    <property type="entry name" value="COBALT-PRECORRIN-7 C(5)-METHYLTRANSFERASE"/>
    <property type="match status" value="1"/>
</dbReference>
<dbReference type="InterPro" id="IPR014008">
    <property type="entry name" value="Cbl_synth_MTase_CbiT"/>
</dbReference>
<evidence type="ECO:0000256" key="3">
    <source>
        <dbReference type="ARBA" id="ARBA00022603"/>
    </source>
</evidence>
<dbReference type="NCBIfam" id="TIGR02469">
    <property type="entry name" value="CbiT"/>
    <property type="match status" value="1"/>
</dbReference>
<keyword evidence="4" id="KW-0808">Transferase</keyword>
<keyword evidence="3" id="KW-0489">Methyltransferase</keyword>
<dbReference type="InterPro" id="IPR050714">
    <property type="entry name" value="Cobalamin_biosynth_MTase"/>
</dbReference>
<name>A0ABU3F526_9ENTE</name>
<reference evidence="7 8" key="1">
    <citation type="submission" date="2023-03" db="EMBL/GenBank/DDBJ databases">
        <authorList>
            <person name="Shen W."/>
            <person name="Cai J."/>
        </authorList>
    </citation>
    <scope>NUCLEOTIDE SEQUENCE [LARGE SCALE GENOMIC DNA]</scope>
    <source>
        <strain evidence="7 8">D6-4</strain>
    </source>
</reference>
<dbReference type="Pfam" id="PF13847">
    <property type="entry name" value="Methyltransf_31"/>
    <property type="match status" value="1"/>
</dbReference>
<dbReference type="InterPro" id="IPR029063">
    <property type="entry name" value="SAM-dependent_MTases_sf"/>
</dbReference>
<gene>
    <name evidence="7" type="ORF">P7D85_20920</name>
</gene>
<evidence type="ECO:0000256" key="1">
    <source>
        <dbReference type="ARBA" id="ARBA00004953"/>
    </source>
</evidence>
<organism evidence="7 8">
    <name type="scientific">Enterococcus hulanensis</name>
    <dbReference type="NCBI Taxonomy" id="2559929"/>
    <lineage>
        <taxon>Bacteria</taxon>
        <taxon>Bacillati</taxon>
        <taxon>Bacillota</taxon>
        <taxon>Bacilli</taxon>
        <taxon>Lactobacillales</taxon>
        <taxon>Enterococcaceae</taxon>
        <taxon>Enterococcus</taxon>
    </lineage>
</organism>
<evidence type="ECO:0000256" key="2">
    <source>
        <dbReference type="ARBA" id="ARBA00022573"/>
    </source>
</evidence>
<dbReference type="EMBL" id="JARPYI010000017">
    <property type="protein sequence ID" value="MDT2602228.1"/>
    <property type="molecule type" value="Genomic_DNA"/>
</dbReference>
<keyword evidence="2" id="KW-0169">Cobalamin biosynthesis</keyword>
<evidence type="ECO:0000259" key="6">
    <source>
        <dbReference type="Pfam" id="PF13847"/>
    </source>
</evidence>
<dbReference type="InterPro" id="IPR025714">
    <property type="entry name" value="Methyltranfer_dom"/>
</dbReference>
<sequence length="184" mass="20684">MKDDCFIRGEVPMTKEEVRTVSLAKLQLQKAEKFLDIGTGTGSMAIEAAYMYPNLMVTTIDSKQAAIDVLKQNQNKFQLTNIKSILAKAPVELNDTFDAIFIGGTGGSLSEILAWSLRSLKPDGRLVLNFILIENALEAIRWLEDELYPFQVIQLQVGQYTKLGQGHYFKSQNPVIIIETRKEE</sequence>
<evidence type="ECO:0000313" key="8">
    <source>
        <dbReference type="Proteomes" id="UP001252875"/>
    </source>
</evidence>
<dbReference type="SUPFAM" id="SSF53335">
    <property type="entry name" value="S-adenosyl-L-methionine-dependent methyltransferases"/>
    <property type="match status" value="1"/>
</dbReference>
<comment type="caution">
    <text evidence="7">The sequence shown here is derived from an EMBL/GenBank/DDBJ whole genome shotgun (WGS) entry which is preliminary data.</text>
</comment>
<feature type="domain" description="Methyltransferase" evidence="6">
    <location>
        <begin position="29"/>
        <end position="137"/>
    </location>
</feature>
<dbReference type="PANTHER" id="PTHR43182">
    <property type="entry name" value="COBALT-PRECORRIN-6B C(15)-METHYLTRANSFERASE (DECARBOXYLATING)"/>
    <property type="match status" value="1"/>
</dbReference>
<dbReference type="NCBIfam" id="NF006138">
    <property type="entry name" value="PRK08287.1"/>
    <property type="match status" value="1"/>
</dbReference>
<accession>A0ABU3F526</accession>
<proteinExistence type="predicted"/>
<keyword evidence="5" id="KW-0949">S-adenosyl-L-methionine</keyword>
<evidence type="ECO:0000256" key="5">
    <source>
        <dbReference type="ARBA" id="ARBA00022691"/>
    </source>
</evidence>
<dbReference type="Gene3D" id="3.40.50.150">
    <property type="entry name" value="Vaccinia Virus protein VP39"/>
    <property type="match status" value="1"/>
</dbReference>
<comment type="pathway">
    <text evidence="1">Cofactor biosynthesis; adenosylcobalamin biosynthesis.</text>
</comment>